<protein>
    <submittedName>
        <fullName evidence="9">RDD</fullName>
    </submittedName>
</protein>
<evidence type="ECO:0000256" key="3">
    <source>
        <dbReference type="ARBA" id="ARBA00022692"/>
    </source>
</evidence>
<keyword evidence="3 7" id="KW-0812">Transmembrane</keyword>
<dbReference type="PANTHER" id="PTHR36115">
    <property type="entry name" value="PROLINE-RICH ANTIGEN HOMOLOG-RELATED"/>
    <property type="match status" value="1"/>
</dbReference>
<comment type="subcellular location">
    <subcellularLocation>
        <location evidence="1">Cell membrane</location>
        <topology evidence="1">Multi-pass membrane protein</topology>
    </subcellularLocation>
</comment>
<dbReference type="AlphaFoldDB" id="A0A0E4GEF0"/>
<evidence type="ECO:0000256" key="4">
    <source>
        <dbReference type="ARBA" id="ARBA00022989"/>
    </source>
</evidence>
<organism evidence="9 10">
    <name type="scientific">Syntrophomonas zehnderi OL-4</name>
    <dbReference type="NCBI Taxonomy" id="690567"/>
    <lineage>
        <taxon>Bacteria</taxon>
        <taxon>Bacillati</taxon>
        <taxon>Bacillota</taxon>
        <taxon>Clostridia</taxon>
        <taxon>Eubacteriales</taxon>
        <taxon>Syntrophomonadaceae</taxon>
        <taxon>Syntrophomonas</taxon>
    </lineage>
</organism>
<feature type="domain" description="RDD" evidence="8">
    <location>
        <begin position="76"/>
        <end position="202"/>
    </location>
</feature>
<accession>A0A0E4GEF0</accession>
<dbReference type="InterPro" id="IPR010432">
    <property type="entry name" value="RDD"/>
</dbReference>
<evidence type="ECO:0000256" key="2">
    <source>
        <dbReference type="ARBA" id="ARBA00022475"/>
    </source>
</evidence>
<evidence type="ECO:0000256" key="6">
    <source>
        <dbReference type="SAM" id="MobiDB-lite"/>
    </source>
</evidence>
<dbReference type="RefSeq" id="WP_052729725.1">
    <property type="nucleotide sequence ID" value="NZ_CGIH01000032.1"/>
</dbReference>
<dbReference type="InterPro" id="IPR051791">
    <property type="entry name" value="Pra-immunoreactive"/>
</dbReference>
<evidence type="ECO:0000256" key="7">
    <source>
        <dbReference type="SAM" id="Phobius"/>
    </source>
</evidence>
<dbReference type="EMBL" id="CGIH01000032">
    <property type="protein sequence ID" value="CFX86426.1"/>
    <property type="molecule type" value="Genomic_DNA"/>
</dbReference>
<keyword evidence="4 7" id="KW-1133">Transmembrane helix</keyword>
<dbReference type="Proteomes" id="UP000045545">
    <property type="component" value="Unassembled WGS sequence"/>
</dbReference>
<proteinExistence type="predicted"/>
<dbReference type="STRING" id="690567.2063"/>
<evidence type="ECO:0000313" key="10">
    <source>
        <dbReference type="Proteomes" id="UP000045545"/>
    </source>
</evidence>
<feature type="transmembrane region" description="Helical" evidence="7">
    <location>
        <begin position="119"/>
        <end position="139"/>
    </location>
</feature>
<gene>
    <name evidence="9" type="ORF">2063</name>
</gene>
<dbReference type="PANTHER" id="PTHR36115:SF9">
    <property type="entry name" value="LMO1584 PROTEIN"/>
    <property type="match status" value="1"/>
</dbReference>
<evidence type="ECO:0000259" key="8">
    <source>
        <dbReference type="Pfam" id="PF06271"/>
    </source>
</evidence>
<evidence type="ECO:0000313" key="9">
    <source>
        <dbReference type="EMBL" id="CFX86426.1"/>
    </source>
</evidence>
<evidence type="ECO:0000256" key="5">
    <source>
        <dbReference type="ARBA" id="ARBA00023136"/>
    </source>
</evidence>
<evidence type="ECO:0000256" key="1">
    <source>
        <dbReference type="ARBA" id="ARBA00004651"/>
    </source>
</evidence>
<keyword evidence="5 7" id="KW-0472">Membrane</keyword>
<feature type="transmembrane region" description="Helical" evidence="7">
    <location>
        <begin position="78"/>
        <end position="99"/>
    </location>
</feature>
<feature type="compositionally biased region" description="Basic and acidic residues" evidence="6">
    <location>
        <begin position="1"/>
        <end position="15"/>
    </location>
</feature>
<sequence length="225" mass="25245">MTVYDERVSAGEQEFKAGQQEETEKNKTAVNDNPELLYQDRENTSWINKQPAPNDPEVAGVDAALADTGVVMYRAAGFWIRLCAFVVDLIVIAALNAFVWGLLLPVSPNNKLVWESLHINALFLGVTGALYFILMTYYFQQTLGKMIFGIKVVQASGEPLSWITVIFRELVARSLSQIMGLNLGYIVCWFNADKRCVHDFLSDTWVVYEKSHANTGYVAIKPGRL</sequence>
<keyword evidence="10" id="KW-1185">Reference proteome</keyword>
<feature type="region of interest" description="Disordered" evidence="6">
    <location>
        <begin position="1"/>
        <end position="31"/>
    </location>
</feature>
<dbReference type="Pfam" id="PF06271">
    <property type="entry name" value="RDD"/>
    <property type="match status" value="1"/>
</dbReference>
<reference evidence="9 10" key="1">
    <citation type="submission" date="2015-03" db="EMBL/GenBank/DDBJ databases">
        <authorList>
            <person name="Murphy D."/>
        </authorList>
    </citation>
    <scope>NUCLEOTIDE SEQUENCE [LARGE SCALE GENOMIC DNA]</scope>
    <source>
        <strain evidence="9 10">OL-4</strain>
    </source>
</reference>
<keyword evidence="2" id="KW-1003">Cell membrane</keyword>
<dbReference type="OrthoDB" id="9793824at2"/>
<name>A0A0E4GEF0_9FIRM</name>
<dbReference type="GO" id="GO:0005886">
    <property type="term" value="C:plasma membrane"/>
    <property type="evidence" value="ECO:0007669"/>
    <property type="project" value="UniProtKB-SubCell"/>
</dbReference>